<evidence type="ECO:0000313" key="2">
    <source>
        <dbReference type="Proteomes" id="UP000654918"/>
    </source>
</evidence>
<sequence>MRTIRFGIYRTTGRRRGGHQLAESCSEPPNIIGPSPIDYLSAATLPFLSYAKVRLDRKKEDDGPLAGFRSGLERRLSRAKPSVSLDLLPYSAPSKV</sequence>
<comment type="caution">
    <text evidence="1">The sequence shown here is derived from an EMBL/GenBank/DDBJ whole genome shotgun (WGS) entry which is preliminary data.</text>
</comment>
<reference evidence="1" key="1">
    <citation type="journal article" date="2020" name="Phytopathology">
        <title>Genome Sequence Resources of Colletotrichum truncatum, C. plurivorum, C. musicola, and C. sojae: Four Species Pathogenic to Soybean (Glycine max).</title>
        <authorList>
            <person name="Rogerio F."/>
            <person name="Boufleur T.R."/>
            <person name="Ciampi-Guillardi M."/>
            <person name="Sukno S.A."/>
            <person name="Thon M.R."/>
            <person name="Massola Junior N.S."/>
            <person name="Baroncelli R."/>
        </authorList>
    </citation>
    <scope>NUCLEOTIDE SEQUENCE</scope>
    <source>
        <strain evidence="1">LFN00145</strain>
    </source>
</reference>
<proteinExistence type="predicted"/>
<protein>
    <submittedName>
        <fullName evidence="1">Uncharacterized protein</fullName>
    </submittedName>
</protein>
<gene>
    <name evidence="1" type="ORF">CPLU01_14143</name>
</gene>
<dbReference type="Proteomes" id="UP000654918">
    <property type="component" value="Unassembled WGS sequence"/>
</dbReference>
<keyword evidence="2" id="KW-1185">Reference proteome</keyword>
<accession>A0A8H6N0V5</accession>
<dbReference type="EMBL" id="WIGO01000357">
    <property type="protein sequence ID" value="KAF6815401.1"/>
    <property type="molecule type" value="Genomic_DNA"/>
</dbReference>
<dbReference type="AlphaFoldDB" id="A0A8H6N0V5"/>
<organism evidence="1 2">
    <name type="scientific">Colletotrichum plurivorum</name>
    <dbReference type="NCBI Taxonomy" id="2175906"/>
    <lineage>
        <taxon>Eukaryota</taxon>
        <taxon>Fungi</taxon>
        <taxon>Dikarya</taxon>
        <taxon>Ascomycota</taxon>
        <taxon>Pezizomycotina</taxon>
        <taxon>Sordariomycetes</taxon>
        <taxon>Hypocreomycetidae</taxon>
        <taxon>Glomerellales</taxon>
        <taxon>Glomerellaceae</taxon>
        <taxon>Colletotrichum</taxon>
        <taxon>Colletotrichum orchidearum species complex</taxon>
    </lineage>
</organism>
<name>A0A8H6N0V5_9PEZI</name>
<evidence type="ECO:0000313" key="1">
    <source>
        <dbReference type="EMBL" id="KAF6815401.1"/>
    </source>
</evidence>